<keyword evidence="4" id="KW-1185">Reference proteome</keyword>
<evidence type="ECO:0000313" key="4">
    <source>
        <dbReference type="Proteomes" id="UP000464178"/>
    </source>
</evidence>
<gene>
    <name evidence="3" type="ORF">SOIL9_70700</name>
</gene>
<reference evidence="3 4" key="1">
    <citation type="submission" date="2019-05" db="EMBL/GenBank/DDBJ databases">
        <authorList>
            <consortium name="Science for Life Laboratories"/>
        </authorList>
    </citation>
    <scope>NUCLEOTIDE SEQUENCE [LARGE SCALE GENOMIC DNA]</scope>
    <source>
        <strain evidence="3">Soil9</strain>
    </source>
</reference>
<dbReference type="EMBL" id="LR593886">
    <property type="protein sequence ID" value="VTS03776.1"/>
    <property type="molecule type" value="Genomic_DNA"/>
</dbReference>
<dbReference type="Proteomes" id="UP000464178">
    <property type="component" value="Chromosome"/>
</dbReference>
<keyword evidence="1" id="KW-0812">Transmembrane</keyword>
<dbReference type="SUPFAM" id="SSF54523">
    <property type="entry name" value="Pili subunits"/>
    <property type="match status" value="1"/>
</dbReference>
<dbReference type="Pfam" id="PF07963">
    <property type="entry name" value="N_methyl"/>
    <property type="match status" value="1"/>
</dbReference>
<dbReference type="PANTHER" id="PTHR30093:SF2">
    <property type="entry name" value="TYPE II SECRETION SYSTEM PROTEIN H"/>
    <property type="match status" value="1"/>
</dbReference>
<dbReference type="Pfam" id="PF07596">
    <property type="entry name" value="SBP_bac_10"/>
    <property type="match status" value="1"/>
</dbReference>
<feature type="domain" description="DUF1559" evidence="2">
    <location>
        <begin position="44"/>
        <end position="309"/>
    </location>
</feature>
<dbReference type="Gene3D" id="3.30.700.10">
    <property type="entry name" value="Glycoprotein, Type 4 Pilin"/>
    <property type="match status" value="1"/>
</dbReference>
<keyword evidence="1" id="KW-1133">Transmembrane helix</keyword>
<sequence>MISPVSSFGYAQSLKRRTAFTLIELLVVIAIIAILIGLLLPAVQKVRSAAARLQSQNNVKQIMLANHSFHDANGIIPPLSAIAVPGSGQPVSGYFWILPYIEQDNVYKLGIANGGAWPAPGANTEADRRAGLSASAKKIKTYLSPRDPSNAPDTWTEGNGGTWAHCSYGMNHAVYGTPVDPVAGVNNINLVTKGNGRLTLTSMTDGTSNTVGVAEQYAICGPSSNSTDNMNHKLWAYNLTWYYIQGPYFDTRLMTSTGTTITATSTSAPPQMQPTLAACDPYRVQAIDGICVVGMLDGSVRGVTSGVDQTSWCRALWPADGLVIGNF</sequence>
<protein>
    <recommendedName>
        <fullName evidence="2">DUF1559 domain-containing protein</fullName>
    </recommendedName>
</protein>
<dbReference type="NCBIfam" id="TIGR02532">
    <property type="entry name" value="IV_pilin_GFxxxE"/>
    <property type="match status" value="1"/>
</dbReference>
<accession>A0A6P2DNS2</accession>
<name>A0A6P2DNS2_9BACT</name>
<dbReference type="InterPro" id="IPR012902">
    <property type="entry name" value="N_methyl_site"/>
</dbReference>
<dbReference type="InterPro" id="IPR011453">
    <property type="entry name" value="DUF1559"/>
</dbReference>
<dbReference type="RefSeq" id="WP_162673132.1">
    <property type="nucleotide sequence ID" value="NZ_LR593886.1"/>
</dbReference>
<evidence type="ECO:0000256" key="1">
    <source>
        <dbReference type="SAM" id="Phobius"/>
    </source>
</evidence>
<keyword evidence="1" id="KW-0472">Membrane</keyword>
<organism evidence="3 4">
    <name type="scientific">Gemmata massiliana</name>
    <dbReference type="NCBI Taxonomy" id="1210884"/>
    <lineage>
        <taxon>Bacteria</taxon>
        <taxon>Pseudomonadati</taxon>
        <taxon>Planctomycetota</taxon>
        <taxon>Planctomycetia</taxon>
        <taxon>Gemmatales</taxon>
        <taxon>Gemmataceae</taxon>
        <taxon>Gemmata</taxon>
    </lineage>
</organism>
<dbReference type="AlphaFoldDB" id="A0A6P2DNS2"/>
<feature type="transmembrane region" description="Helical" evidence="1">
    <location>
        <begin position="20"/>
        <end position="43"/>
    </location>
</feature>
<proteinExistence type="predicted"/>
<dbReference type="InterPro" id="IPR045584">
    <property type="entry name" value="Pilin-like"/>
</dbReference>
<evidence type="ECO:0000259" key="2">
    <source>
        <dbReference type="Pfam" id="PF07596"/>
    </source>
</evidence>
<dbReference type="KEGG" id="gms:SOIL9_70700"/>
<evidence type="ECO:0000313" key="3">
    <source>
        <dbReference type="EMBL" id="VTS03776.1"/>
    </source>
</evidence>
<dbReference type="PANTHER" id="PTHR30093">
    <property type="entry name" value="GENERAL SECRETION PATHWAY PROTEIN G"/>
    <property type="match status" value="1"/>
</dbReference>